<dbReference type="OrthoDB" id="8689462at2"/>
<accession>A0A160PL55</accession>
<evidence type="ECO:0000313" key="1">
    <source>
        <dbReference type="EMBL" id="BAU93393.1"/>
    </source>
</evidence>
<dbReference type="Pfam" id="PF13262">
    <property type="entry name" value="DUF4054"/>
    <property type="match status" value="1"/>
</dbReference>
<dbReference type="EMBL" id="AP014809">
    <property type="protein sequence ID" value="BAU93393.1"/>
    <property type="molecule type" value="Genomic_DNA"/>
</dbReference>
<dbReference type="InterPro" id="IPR025127">
    <property type="entry name" value="DUF4054"/>
</dbReference>
<reference evidence="1 2" key="1">
    <citation type="journal article" date="2016" name="Genome Announc.">
        <title>Complete Genome Sequence of Methylobacterium populi P-1M, Isolated from Pink-Pigmented Household Biofilm.</title>
        <authorList>
            <person name="Morohoshi T."/>
            <person name="Ikeda T."/>
        </authorList>
    </citation>
    <scope>NUCLEOTIDE SEQUENCE [LARGE SCALE GENOMIC DNA]</scope>
    <source>
        <strain evidence="1 2">P-1M</strain>
    </source>
</reference>
<proteinExistence type="predicted"/>
<evidence type="ECO:0000313" key="2">
    <source>
        <dbReference type="Proteomes" id="UP000218288"/>
    </source>
</evidence>
<dbReference type="AlphaFoldDB" id="A0A160PL55"/>
<gene>
    <name evidence="1" type="ORF">MPPM_4788</name>
</gene>
<organism evidence="1 2">
    <name type="scientific">Methylorubrum populi</name>
    <dbReference type="NCBI Taxonomy" id="223967"/>
    <lineage>
        <taxon>Bacteria</taxon>
        <taxon>Pseudomonadati</taxon>
        <taxon>Pseudomonadota</taxon>
        <taxon>Alphaproteobacteria</taxon>
        <taxon>Hyphomicrobiales</taxon>
        <taxon>Methylobacteriaceae</taxon>
        <taxon>Methylorubrum</taxon>
    </lineage>
</organism>
<protein>
    <submittedName>
        <fullName evidence="1">Putative bacteriophage protein</fullName>
    </submittedName>
</protein>
<name>A0A160PL55_9HYPH</name>
<sequence>MALTVGQFREIFPEFADESRYPDTRIAFAISEASLRLLPNVWGELLDTGMAYFVAHRLALASPLTPAQGGGGTATASVVPAAGLVTSKSVGGVSKSMDVSVGQTEGAGEFNLTSYGQTFASMAATVAVGAMQF</sequence>
<dbReference type="RefSeq" id="WP_096487133.1">
    <property type="nucleotide sequence ID" value="NZ_AP014809.1"/>
</dbReference>
<dbReference type="Proteomes" id="UP000218288">
    <property type="component" value="Chromosome"/>
</dbReference>